<evidence type="ECO:0000313" key="2">
    <source>
        <dbReference type="EMBL" id="TMM58354.1"/>
    </source>
</evidence>
<reference evidence="2 3" key="1">
    <citation type="submission" date="2019-05" db="EMBL/GenBank/DDBJ databases">
        <authorList>
            <person name="Zhang J.-Y."/>
            <person name="Feg X."/>
            <person name="Du Z.-J."/>
        </authorList>
    </citation>
    <scope>NUCLEOTIDE SEQUENCE [LARGE SCALE GENOMIC DNA]</scope>
    <source>
        <strain evidence="2 3">RZ26</strain>
    </source>
</reference>
<dbReference type="RefSeq" id="WP_138656287.1">
    <property type="nucleotide sequence ID" value="NZ_VATY01000001.1"/>
</dbReference>
<dbReference type="AlphaFoldDB" id="A0A5S3QKJ2"/>
<sequence>MAISKQKTALFFRLSISVTVFGALFKFISWPLIILGATGMVIFHSIQFYQKQNRVPLDYSRHLLIVTFACNYIFSLLHLPYDYILTALTKVALIVFVLFYCKEIISLLLENAQNGLLLQKLGTENLSRILADLATVYIVIASLFKILHWEFGIINANVLLVIGLFTALISILASSKDFGEQETS</sequence>
<feature type="transmembrane region" description="Helical" evidence="1">
    <location>
        <begin position="153"/>
        <end position="173"/>
    </location>
</feature>
<comment type="caution">
    <text evidence="2">The sequence shown here is derived from an EMBL/GenBank/DDBJ whole genome shotgun (WGS) entry which is preliminary data.</text>
</comment>
<organism evidence="2 3">
    <name type="scientific">Maribacter algarum</name>
    <name type="common">ex Zhang et al. 2020</name>
    <dbReference type="NCBI Taxonomy" id="2578118"/>
    <lineage>
        <taxon>Bacteria</taxon>
        <taxon>Pseudomonadati</taxon>
        <taxon>Bacteroidota</taxon>
        <taxon>Flavobacteriia</taxon>
        <taxon>Flavobacteriales</taxon>
        <taxon>Flavobacteriaceae</taxon>
        <taxon>Maribacter</taxon>
    </lineage>
</organism>
<evidence type="ECO:0000313" key="3">
    <source>
        <dbReference type="Proteomes" id="UP000310314"/>
    </source>
</evidence>
<protein>
    <submittedName>
        <fullName evidence="2">Uncharacterized protein</fullName>
    </submittedName>
</protein>
<evidence type="ECO:0000256" key="1">
    <source>
        <dbReference type="SAM" id="Phobius"/>
    </source>
</evidence>
<keyword evidence="1" id="KW-0472">Membrane</keyword>
<dbReference type="OrthoDB" id="1134798at2"/>
<keyword evidence="1" id="KW-1133">Transmembrane helix</keyword>
<gene>
    <name evidence="2" type="ORF">FEE95_02685</name>
</gene>
<name>A0A5S3QKJ2_9FLAO</name>
<keyword evidence="1" id="KW-0812">Transmembrane</keyword>
<keyword evidence="3" id="KW-1185">Reference proteome</keyword>
<feature type="transmembrane region" description="Helical" evidence="1">
    <location>
        <begin position="62"/>
        <end position="81"/>
    </location>
</feature>
<feature type="transmembrane region" description="Helical" evidence="1">
    <location>
        <begin position="129"/>
        <end position="147"/>
    </location>
</feature>
<feature type="transmembrane region" description="Helical" evidence="1">
    <location>
        <begin position="87"/>
        <end position="109"/>
    </location>
</feature>
<accession>A0A5S3QKJ2</accession>
<dbReference type="EMBL" id="VATY01000001">
    <property type="protein sequence ID" value="TMM58354.1"/>
    <property type="molecule type" value="Genomic_DNA"/>
</dbReference>
<dbReference type="Proteomes" id="UP000310314">
    <property type="component" value="Unassembled WGS sequence"/>
</dbReference>
<proteinExistence type="predicted"/>
<feature type="transmembrane region" description="Helical" evidence="1">
    <location>
        <begin position="32"/>
        <end position="50"/>
    </location>
</feature>